<dbReference type="Gene3D" id="1.20.1260.10">
    <property type="match status" value="1"/>
</dbReference>
<proteinExistence type="predicted"/>
<feature type="region of interest" description="Disordered" evidence="1">
    <location>
        <begin position="22"/>
        <end position="50"/>
    </location>
</feature>
<keyword evidence="5" id="KW-1185">Reference proteome</keyword>
<dbReference type="PANTHER" id="PTHR36933:SF1">
    <property type="entry name" value="SLL0788 PROTEIN"/>
    <property type="match status" value="1"/>
</dbReference>
<dbReference type="PANTHER" id="PTHR36933">
    <property type="entry name" value="SLL0788 PROTEIN"/>
    <property type="match status" value="1"/>
</dbReference>
<accession>A0ABT8BH20</accession>
<organism evidence="4 5">
    <name type="scientific">Methylobacterium adhaesivum</name>
    <dbReference type="NCBI Taxonomy" id="333297"/>
    <lineage>
        <taxon>Bacteria</taxon>
        <taxon>Pseudomonadati</taxon>
        <taxon>Pseudomonadota</taxon>
        <taxon>Alphaproteobacteria</taxon>
        <taxon>Hyphomicrobiales</taxon>
        <taxon>Methylobacteriaceae</taxon>
        <taxon>Methylobacterium</taxon>
    </lineage>
</organism>
<evidence type="ECO:0000259" key="3">
    <source>
        <dbReference type="Pfam" id="PF03713"/>
    </source>
</evidence>
<feature type="domain" description="DUF305" evidence="3">
    <location>
        <begin position="58"/>
        <end position="127"/>
    </location>
</feature>
<gene>
    <name evidence="4" type="ORF">QWZ12_12470</name>
</gene>
<evidence type="ECO:0000256" key="1">
    <source>
        <dbReference type="SAM" id="MobiDB-lite"/>
    </source>
</evidence>
<reference evidence="5" key="1">
    <citation type="journal article" date="2019" name="Int. J. Syst. Evol. Microbiol.">
        <title>The Global Catalogue of Microorganisms (GCM) 10K type strain sequencing project: providing services to taxonomists for standard genome sequencing and annotation.</title>
        <authorList>
            <consortium name="The Broad Institute Genomics Platform"/>
            <consortium name="The Broad Institute Genome Sequencing Center for Infectious Disease"/>
            <person name="Wu L."/>
            <person name="Ma J."/>
        </authorList>
    </citation>
    <scope>NUCLEOTIDE SEQUENCE [LARGE SCALE GENOMIC DNA]</scope>
    <source>
        <strain evidence="5">CECT 7069</strain>
    </source>
</reference>
<dbReference type="Pfam" id="PF03713">
    <property type="entry name" value="DUF305"/>
    <property type="match status" value="1"/>
</dbReference>
<dbReference type="InterPro" id="IPR012347">
    <property type="entry name" value="Ferritin-like"/>
</dbReference>
<dbReference type="RefSeq" id="WP_238227967.1">
    <property type="nucleotide sequence ID" value="NZ_BPQD01000039.1"/>
</dbReference>
<comment type="caution">
    <text evidence="4">The sequence shown here is derived from an EMBL/GenBank/DDBJ whole genome shotgun (WGS) entry which is preliminary data.</text>
</comment>
<sequence>MILKTTLAAALVLLAHGAVAAPDHDHDHDHPGHDHAGHDHLAPQKGAEAPSTRAFREANMRMHGDMEIAYSGDVDRDFAAGMIPHHQGAIAMAKVALQYSKDPEVRALAERIVTAQDSEIAQMQAILTRKGAK</sequence>
<name>A0ABT8BH20_9HYPH</name>
<keyword evidence="2" id="KW-0732">Signal</keyword>
<protein>
    <submittedName>
        <fullName evidence="4">DUF305 domain-containing protein</fullName>
    </submittedName>
</protein>
<dbReference type="EMBL" id="JAUFPX010000009">
    <property type="protein sequence ID" value="MDN3591424.1"/>
    <property type="molecule type" value="Genomic_DNA"/>
</dbReference>
<feature type="chain" id="PRO_5046744440" evidence="2">
    <location>
        <begin position="21"/>
        <end position="133"/>
    </location>
</feature>
<feature type="signal peptide" evidence="2">
    <location>
        <begin position="1"/>
        <end position="20"/>
    </location>
</feature>
<evidence type="ECO:0000256" key="2">
    <source>
        <dbReference type="SAM" id="SignalP"/>
    </source>
</evidence>
<dbReference type="InterPro" id="IPR005183">
    <property type="entry name" value="DUF305_CopM-like"/>
</dbReference>
<evidence type="ECO:0000313" key="4">
    <source>
        <dbReference type="EMBL" id="MDN3591424.1"/>
    </source>
</evidence>
<feature type="compositionally biased region" description="Basic and acidic residues" evidence="1">
    <location>
        <begin position="22"/>
        <end position="42"/>
    </location>
</feature>
<dbReference type="Proteomes" id="UP001224644">
    <property type="component" value="Unassembled WGS sequence"/>
</dbReference>
<evidence type="ECO:0000313" key="5">
    <source>
        <dbReference type="Proteomes" id="UP001224644"/>
    </source>
</evidence>